<evidence type="ECO:0000313" key="3">
    <source>
        <dbReference type="EMBL" id="SFK08792.1"/>
    </source>
</evidence>
<dbReference type="RefSeq" id="WP_149759057.1">
    <property type="nucleotide sequence ID" value="NZ_BSPE01000028.1"/>
</dbReference>
<evidence type="ECO:0000256" key="1">
    <source>
        <dbReference type="SAM" id="MobiDB-lite"/>
    </source>
</evidence>
<dbReference type="OrthoDB" id="8084207at2"/>
<reference evidence="3 4" key="1">
    <citation type="submission" date="2016-10" db="EMBL/GenBank/DDBJ databases">
        <authorList>
            <person name="Varghese N."/>
            <person name="Submissions S."/>
        </authorList>
    </citation>
    <scope>NUCLEOTIDE SEQUENCE [LARGE SCALE GENOMIC DNA]</scope>
    <source>
        <strain evidence="3 4">DSM 21822</strain>
    </source>
</reference>
<keyword evidence="2" id="KW-0472">Membrane</keyword>
<name>A0A1I3WMU9_9HYPH</name>
<keyword evidence="2" id="KW-1133">Transmembrane helix</keyword>
<feature type="region of interest" description="Disordered" evidence="1">
    <location>
        <begin position="59"/>
        <end position="104"/>
    </location>
</feature>
<evidence type="ECO:0000256" key="2">
    <source>
        <dbReference type="SAM" id="Phobius"/>
    </source>
</evidence>
<evidence type="ECO:0000313" key="4">
    <source>
        <dbReference type="Proteomes" id="UP000323300"/>
    </source>
</evidence>
<protein>
    <submittedName>
        <fullName evidence="3">Uncharacterized protein</fullName>
    </submittedName>
</protein>
<dbReference type="EMBL" id="FOSL01000002">
    <property type="protein sequence ID" value="SFK08792.1"/>
    <property type="molecule type" value="Genomic_DNA"/>
</dbReference>
<keyword evidence="2" id="KW-0812">Transmembrane</keyword>
<proteinExistence type="predicted"/>
<accession>A0A1I3WMU9</accession>
<dbReference type="AlphaFoldDB" id="A0A1I3WMU9"/>
<organism evidence="3 4">
    <name type="scientific">Neomesorhizobium albiziae</name>
    <dbReference type="NCBI Taxonomy" id="335020"/>
    <lineage>
        <taxon>Bacteria</taxon>
        <taxon>Pseudomonadati</taxon>
        <taxon>Pseudomonadota</taxon>
        <taxon>Alphaproteobacteria</taxon>
        <taxon>Hyphomicrobiales</taxon>
        <taxon>Phyllobacteriaceae</taxon>
        <taxon>Neomesorhizobium</taxon>
    </lineage>
</organism>
<feature type="compositionally biased region" description="Polar residues" evidence="1">
    <location>
        <begin position="59"/>
        <end position="77"/>
    </location>
</feature>
<keyword evidence="4" id="KW-1185">Reference proteome</keyword>
<sequence length="142" mass="14944">MEQHCHSARPRSLSRIGNLSRFPIAAITVCGLSIFGLSLVSGCTRTSDGSVVLARQFTPGATPSPSYASPAMQQQELAASAEPVMEAPARPATRRPSSASVGKVQAWKPAVVRPPFTRSDPENPITCNNATSAGARVRVVCQ</sequence>
<gene>
    <name evidence="3" type="ORF">SAMN04488498_102355</name>
</gene>
<feature type="transmembrane region" description="Helical" evidence="2">
    <location>
        <begin position="21"/>
        <end position="40"/>
    </location>
</feature>
<dbReference type="Proteomes" id="UP000323300">
    <property type="component" value="Unassembled WGS sequence"/>
</dbReference>